<sequence length="111" mass="12499">MNLDHDRYLLVRAQLAEIIDSLEYLNYADNQLGYILKLEHIRDIAMQYGMAPIGDISMIFENALGKLNQCQNSQIICQAYIGILRDAVACQRISNEAARAMLGSVAMRLHA</sequence>
<gene>
    <name evidence="1" type="ORF">LPB140_02610</name>
</gene>
<dbReference type="AlphaFoldDB" id="A0A1L3J9V1"/>
<dbReference type="EMBL" id="CP018154">
    <property type="protein sequence ID" value="APG61898.1"/>
    <property type="molecule type" value="Genomic_DNA"/>
</dbReference>
<organism evidence="1 2">
    <name type="scientific">Sphingorhabdus lutea</name>
    <dbReference type="NCBI Taxonomy" id="1913578"/>
    <lineage>
        <taxon>Bacteria</taxon>
        <taxon>Pseudomonadati</taxon>
        <taxon>Pseudomonadota</taxon>
        <taxon>Alphaproteobacteria</taxon>
        <taxon>Sphingomonadales</taxon>
        <taxon>Sphingomonadaceae</taxon>
        <taxon>Sphingorhabdus</taxon>
    </lineage>
</organism>
<dbReference type="RefSeq" id="WP_072558545.1">
    <property type="nucleotide sequence ID" value="NZ_CP018154.1"/>
</dbReference>
<evidence type="ECO:0000313" key="1">
    <source>
        <dbReference type="EMBL" id="APG61898.1"/>
    </source>
</evidence>
<evidence type="ECO:0000313" key="2">
    <source>
        <dbReference type="Proteomes" id="UP000242561"/>
    </source>
</evidence>
<accession>A0A1L3J9V1</accession>
<dbReference type="OrthoDB" id="7594902at2"/>
<evidence type="ECO:0008006" key="3">
    <source>
        <dbReference type="Google" id="ProtNLM"/>
    </source>
</evidence>
<keyword evidence="2" id="KW-1185">Reference proteome</keyword>
<dbReference type="KEGG" id="sphl:LPB140_02610"/>
<reference evidence="1 2" key="1">
    <citation type="submission" date="2016-11" db="EMBL/GenBank/DDBJ databases">
        <title>Sphingorhabdus sp. LPB0140, isolated from marine environment.</title>
        <authorList>
            <person name="Kim E."/>
            <person name="Yi H."/>
        </authorList>
    </citation>
    <scope>NUCLEOTIDE SEQUENCE [LARGE SCALE GENOMIC DNA]</scope>
    <source>
        <strain evidence="1 2">LPB0140</strain>
    </source>
</reference>
<protein>
    <recommendedName>
        <fullName evidence="3">Flagellar protein FliS</fullName>
    </recommendedName>
</protein>
<proteinExistence type="predicted"/>
<dbReference type="Proteomes" id="UP000242561">
    <property type="component" value="Chromosome"/>
</dbReference>
<name>A0A1L3J9V1_9SPHN</name>